<dbReference type="GO" id="GO:0016020">
    <property type="term" value="C:membrane"/>
    <property type="evidence" value="ECO:0007669"/>
    <property type="project" value="UniProtKB-SubCell"/>
</dbReference>
<gene>
    <name evidence="7" type="ORF">MSAN_01407100</name>
</gene>
<comment type="subcellular location">
    <subcellularLocation>
        <location evidence="1">Membrane</location>
        <topology evidence="1">Multi-pass membrane protein</topology>
    </subcellularLocation>
</comment>
<dbReference type="GO" id="GO:0022857">
    <property type="term" value="F:transmembrane transporter activity"/>
    <property type="evidence" value="ECO:0007669"/>
    <property type="project" value="InterPro"/>
</dbReference>
<dbReference type="Pfam" id="PF07690">
    <property type="entry name" value="MFS_1"/>
    <property type="match status" value="1"/>
</dbReference>
<feature type="transmembrane region" description="Helical" evidence="6">
    <location>
        <begin position="475"/>
        <end position="503"/>
    </location>
</feature>
<reference evidence="7" key="1">
    <citation type="submission" date="2020-05" db="EMBL/GenBank/DDBJ databases">
        <title>Mycena genomes resolve the evolution of fungal bioluminescence.</title>
        <authorList>
            <person name="Tsai I.J."/>
        </authorList>
    </citation>
    <scope>NUCLEOTIDE SEQUENCE</scope>
    <source>
        <strain evidence="7">160909Yilan</strain>
    </source>
</reference>
<dbReference type="Proteomes" id="UP000623467">
    <property type="component" value="Unassembled WGS sequence"/>
</dbReference>
<keyword evidence="4 6" id="KW-0472">Membrane</keyword>
<feature type="transmembrane region" description="Helical" evidence="6">
    <location>
        <begin position="74"/>
        <end position="93"/>
    </location>
</feature>
<dbReference type="InterPro" id="IPR036259">
    <property type="entry name" value="MFS_trans_sf"/>
</dbReference>
<proteinExistence type="predicted"/>
<feature type="transmembrane region" description="Helical" evidence="6">
    <location>
        <begin position="134"/>
        <end position="159"/>
    </location>
</feature>
<evidence type="ECO:0000313" key="7">
    <source>
        <dbReference type="EMBL" id="KAF7354923.1"/>
    </source>
</evidence>
<feature type="region of interest" description="Disordered" evidence="5">
    <location>
        <begin position="542"/>
        <end position="591"/>
    </location>
</feature>
<organism evidence="7 8">
    <name type="scientific">Mycena sanguinolenta</name>
    <dbReference type="NCBI Taxonomy" id="230812"/>
    <lineage>
        <taxon>Eukaryota</taxon>
        <taxon>Fungi</taxon>
        <taxon>Dikarya</taxon>
        <taxon>Basidiomycota</taxon>
        <taxon>Agaricomycotina</taxon>
        <taxon>Agaricomycetes</taxon>
        <taxon>Agaricomycetidae</taxon>
        <taxon>Agaricales</taxon>
        <taxon>Marasmiineae</taxon>
        <taxon>Mycenaceae</taxon>
        <taxon>Mycena</taxon>
    </lineage>
</organism>
<keyword evidence="2 6" id="KW-0812">Transmembrane</keyword>
<feature type="transmembrane region" description="Helical" evidence="6">
    <location>
        <begin position="325"/>
        <end position="347"/>
    </location>
</feature>
<evidence type="ECO:0000256" key="5">
    <source>
        <dbReference type="SAM" id="MobiDB-lite"/>
    </source>
</evidence>
<feature type="transmembrane region" description="Helical" evidence="6">
    <location>
        <begin position="171"/>
        <end position="194"/>
    </location>
</feature>
<dbReference type="OrthoDB" id="3026777at2759"/>
<dbReference type="PANTHER" id="PTHR23507">
    <property type="entry name" value="ZGC:174356"/>
    <property type="match status" value="1"/>
</dbReference>
<dbReference type="InterPro" id="IPR011701">
    <property type="entry name" value="MFS"/>
</dbReference>
<keyword evidence="3 6" id="KW-1133">Transmembrane helix</keyword>
<evidence type="ECO:0000256" key="6">
    <source>
        <dbReference type="SAM" id="Phobius"/>
    </source>
</evidence>
<dbReference type="AlphaFoldDB" id="A0A8H6Y809"/>
<keyword evidence="8" id="KW-1185">Reference proteome</keyword>
<dbReference type="Gene3D" id="1.20.1250.20">
    <property type="entry name" value="MFS general substrate transporter like domains"/>
    <property type="match status" value="1"/>
</dbReference>
<accession>A0A8H6Y809</accession>
<feature type="transmembrane region" description="Helical" evidence="6">
    <location>
        <begin position="105"/>
        <end position="128"/>
    </location>
</feature>
<dbReference type="SUPFAM" id="SSF103473">
    <property type="entry name" value="MFS general substrate transporter"/>
    <property type="match status" value="1"/>
</dbReference>
<comment type="caution">
    <text evidence="7">The sequence shown here is derived from an EMBL/GenBank/DDBJ whole genome shotgun (WGS) entry which is preliminary data.</text>
</comment>
<evidence type="ECO:0000256" key="2">
    <source>
        <dbReference type="ARBA" id="ARBA00022692"/>
    </source>
</evidence>
<evidence type="ECO:0000256" key="3">
    <source>
        <dbReference type="ARBA" id="ARBA00022989"/>
    </source>
</evidence>
<sequence length="591" mass="64013">MTLSSRLEIHFQLSCPPLDPNMTSLAHEAPVHYSTLQPSLITFLNHLDNVWNVSDSGQQLSRQCIPNSADAVRMYTMISIATALLSALTTVWWGQFGDRFGRTKVLAICTFGLFLSDAIFLLASAPFASHGRMLVLLVPLFDGLPGGWLTLHSGTLAYISDCTSSGSRTSIFSRFAGISVVGSILGSMLGGWLIRHPISFFSGLTYIFCVAAIASFLNFCFVLFVIPESVNQEQRDRASARMAVAGEAASRNLTRFGIIKDFFSPFAIFLPVSVSIPGSTWTRKDWSLMIVTCVMFGYMLSAAIYPINYLYALYVFSWDIKQLPYYIWSIICGQAIFLLLVFPLIIARFKPKSTIPQPQPAVPGVEAAKLEATMAHIASEMKFDLRLARLCLCIDIFANTAIVLVPAPSLHQNVVTHSQFSTSQTLFVVASSIAAWGTGLLPSTQSLALSILQARALLAESAQEAAIFESTIGKLLSIIVVVQAVVQGLGQMILGSLLLGSIYNRTASVFPKAVFVTVVGILFATLLVTKFVRSPVMDVKGKLPARGQPTAEEAEDRGRSPANKDLQRGYGSTGEIVASTEQFGSGPGGSN</sequence>
<dbReference type="EMBL" id="JACAZH010000011">
    <property type="protein sequence ID" value="KAF7354923.1"/>
    <property type="molecule type" value="Genomic_DNA"/>
</dbReference>
<protein>
    <submittedName>
        <fullName evidence="7">Uncharacterized protein</fullName>
    </submittedName>
</protein>
<evidence type="ECO:0000256" key="1">
    <source>
        <dbReference type="ARBA" id="ARBA00004141"/>
    </source>
</evidence>
<feature type="transmembrane region" description="Helical" evidence="6">
    <location>
        <begin position="509"/>
        <end position="532"/>
    </location>
</feature>
<evidence type="ECO:0000313" key="8">
    <source>
        <dbReference type="Proteomes" id="UP000623467"/>
    </source>
</evidence>
<feature type="transmembrane region" description="Helical" evidence="6">
    <location>
        <begin position="286"/>
        <end position="305"/>
    </location>
</feature>
<name>A0A8H6Y809_9AGAR</name>
<evidence type="ECO:0000256" key="4">
    <source>
        <dbReference type="ARBA" id="ARBA00023136"/>
    </source>
</evidence>
<feature type="transmembrane region" description="Helical" evidence="6">
    <location>
        <begin position="200"/>
        <end position="226"/>
    </location>
</feature>
<dbReference type="PANTHER" id="PTHR23507:SF1">
    <property type="entry name" value="FI18259P1-RELATED"/>
    <property type="match status" value="1"/>
</dbReference>